<evidence type="ECO:0000259" key="2">
    <source>
        <dbReference type="Pfam" id="PF01471"/>
    </source>
</evidence>
<evidence type="ECO:0000256" key="1">
    <source>
        <dbReference type="SAM" id="MobiDB-lite"/>
    </source>
</evidence>
<dbReference type="SUPFAM" id="SSF47090">
    <property type="entry name" value="PGBD-like"/>
    <property type="match status" value="1"/>
</dbReference>
<dbReference type="Gene3D" id="1.10.101.10">
    <property type="entry name" value="PGBD-like superfamily/PGBD"/>
    <property type="match status" value="1"/>
</dbReference>
<keyword evidence="4" id="KW-1185">Reference proteome</keyword>
<comment type="caution">
    <text evidence="3">The sequence shown here is derived from an EMBL/GenBank/DDBJ whole genome shotgun (WGS) entry which is preliminary data.</text>
</comment>
<name>A0A8J3IK16_9CHLR</name>
<evidence type="ECO:0000313" key="3">
    <source>
        <dbReference type="EMBL" id="GHO93905.1"/>
    </source>
</evidence>
<evidence type="ECO:0000313" key="4">
    <source>
        <dbReference type="Proteomes" id="UP000597444"/>
    </source>
</evidence>
<dbReference type="Pfam" id="PF01471">
    <property type="entry name" value="PG_binding_1"/>
    <property type="match status" value="1"/>
</dbReference>
<dbReference type="RefSeq" id="WP_220204673.1">
    <property type="nucleotide sequence ID" value="NZ_BNJK01000001.1"/>
</dbReference>
<gene>
    <name evidence="3" type="ORF">KSF_039530</name>
</gene>
<dbReference type="InterPro" id="IPR002477">
    <property type="entry name" value="Peptidoglycan-bd-like"/>
</dbReference>
<accession>A0A8J3IK16</accession>
<dbReference type="InterPro" id="IPR036366">
    <property type="entry name" value="PGBDSf"/>
</dbReference>
<feature type="region of interest" description="Disordered" evidence="1">
    <location>
        <begin position="37"/>
        <end position="59"/>
    </location>
</feature>
<proteinExistence type="predicted"/>
<organism evidence="3 4">
    <name type="scientific">Reticulibacter mediterranei</name>
    <dbReference type="NCBI Taxonomy" id="2778369"/>
    <lineage>
        <taxon>Bacteria</taxon>
        <taxon>Bacillati</taxon>
        <taxon>Chloroflexota</taxon>
        <taxon>Ktedonobacteria</taxon>
        <taxon>Ktedonobacterales</taxon>
        <taxon>Reticulibacteraceae</taxon>
        <taxon>Reticulibacter</taxon>
    </lineage>
</organism>
<dbReference type="Proteomes" id="UP000597444">
    <property type="component" value="Unassembled WGS sequence"/>
</dbReference>
<feature type="domain" description="Peptidoglycan binding-like" evidence="2">
    <location>
        <begin position="97"/>
        <end position="138"/>
    </location>
</feature>
<reference evidence="3" key="1">
    <citation type="submission" date="2020-10" db="EMBL/GenBank/DDBJ databases">
        <title>Taxonomic study of unclassified bacteria belonging to the class Ktedonobacteria.</title>
        <authorList>
            <person name="Yabe S."/>
            <person name="Wang C.M."/>
            <person name="Zheng Y."/>
            <person name="Sakai Y."/>
            <person name="Cavaletti L."/>
            <person name="Monciardini P."/>
            <person name="Donadio S."/>
        </authorList>
    </citation>
    <scope>NUCLEOTIDE SEQUENCE</scope>
    <source>
        <strain evidence="3">ID150040</strain>
    </source>
</reference>
<protein>
    <recommendedName>
        <fullName evidence="2">Peptidoglycan binding-like domain-containing protein</fullName>
    </recommendedName>
</protein>
<sequence>MSRKKLLILGTGLLFMLGILLVPGLFSATAHAKPLDPPRICPPTIGNGDADDSENGPVHKLQNDLNKWYEWYSSGDGKDYYSAKKTSHPDFSKDFKLTVDGVFGPKTEQAVKDYQSLHKDRNGAQLDKDGIVGTLTWGSIGECHS</sequence>
<dbReference type="InterPro" id="IPR036365">
    <property type="entry name" value="PGBD-like_sf"/>
</dbReference>
<dbReference type="AlphaFoldDB" id="A0A8J3IK16"/>
<dbReference type="EMBL" id="BNJK01000001">
    <property type="protein sequence ID" value="GHO93905.1"/>
    <property type="molecule type" value="Genomic_DNA"/>
</dbReference>